<name>A0A564ZG44_9BACT</name>
<feature type="domain" description="Tetrapyrrole methylase" evidence="6">
    <location>
        <begin position="8"/>
        <end position="213"/>
    </location>
</feature>
<dbReference type="InterPro" id="IPR035996">
    <property type="entry name" value="4pyrrol_Methylase_sf"/>
</dbReference>
<dbReference type="CDD" id="cd11641">
    <property type="entry name" value="Precorrin-4_C11-MT"/>
    <property type="match status" value="1"/>
</dbReference>
<evidence type="ECO:0000256" key="2">
    <source>
        <dbReference type="ARBA" id="ARBA00022573"/>
    </source>
</evidence>
<evidence type="ECO:0000313" key="7">
    <source>
        <dbReference type="EMBL" id="VUZ84289.1"/>
    </source>
</evidence>
<keyword evidence="4" id="KW-0808">Transferase</keyword>
<dbReference type="InterPro" id="IPR014777">
    <property type="entry name" value="4pyrrole_Mease_sub1"/>
</dbReference>
<keyword evidence="2" id="KW-0169">Cobalamin biosynthesis</keyword>
<dbReference type="Gene3D" id="3.30.950.10">
    <property type="entry name" value="Methyltransferase, Cobalt-precorrin-4 Transmethylase, Domain 2"/>
    <property type="match status" value="1"/>
</dbReference>
<evidence type="ECO:0000256" key="5">
    <source>
        <dbReference type="ARBA" id="ARBA00022691"/>
    </source>
</evidence>
<dbReference type="GO" id="GO:0046026">
    <property type="term" value="F:precorrin-4 C11-methyltransferase activity"/>
    <property type="evidence" value="ECO:0007669"/>
    <property type="project" value="InterPro"/>
</dbReference>
<reference evidence="7 8" key="1">
    <citation type="submission" date="2019-07" db="EMBL/GenBank/DDBJ databases">
        <authorList>
            <person name="Cremers G."/>
        </authorList>
    </citation>
    <scope>NUCLEOTIDE SEQUENCE [LARGE SCALE GENOMIC DNA]</scope>
</reference>
<evidence type="ECO:0000256" key="1">
    <source>
        <dbReference type="ARBA" id="ARBA00005879"/>
    </source>
</evidence>
<organism evidence="7 8">
    <name type="scientific">Candidatus Methylomirabilis lanthanidiphila</name>
    <dbReference type="NCBI Taxonomy" id="2211376"/>
    <lineage>
        <taxon>Bacteria</taxon>
        <taxon>Candidatus Methylomirabilota</taxon>
        <taxon>Candidatus Methylomirabilia</taxon>
        <taxon>Candidatus Methylomirabilales</taxon>
        <taxon>Candidatus Methylomirabilaceae</taxon>
        <taxon>Candidatus Methylomirabilis</taxon>
    </lineage>
</organism>
<dbReference type="SUPFAM" id="SSF53790">
    <property type="entry name" value="Tetrapyrrole methylase"/>
    <property type="match status" value="1"/>
</dbReference>
<evidence type="ECO:0000256" key="3">
    <source>
        <dbReference type="ARBA" id="ARBA00022603"/>
    </source>
</evidence>
<dbReference type="Pfam" id="PF00590">
    <property type="entry name" value="TP_methylase"/>
    <property type="match status" value="1"/>
</dbReference>
<dbReference type="InterPro" id="IPR050161">
    <property type="entry name" value="Siro_Cobalamin_biosynth"/>
</dbReference>
<dbReference type="EMBL" id="CABIKM010000011">
    <property type="protein sequence ID" value="VUZ84289.1"/>
    <property type="molecule type" value="Genomic_DNA"/>
</dbReference>
<accession>A0A564ZG44</accession>
<dbReference type="GO" id="GO:0032259">
    <property type="term" value="P:methylation"/>
    <property type="evidence" value="ECO:0007669"/>
    <property type="project" value="UniProtKB-KW"/>
</dbReference>
<keyword evidence="8" id="KW-1185">Reference proteome</keyword>
<dbReference type="AlphaFoldDB" id="A0A564ZG44"/>
<dbReference type="GO" id="GO:0009236">
    <property type="term" value="P:cobalamin biosynthetic process"/>
    <property type="evidence" value="ECO:0007669"/>
    <property type="project" value="UniProtKB-KW"/>
</dbReference>
<sequence>MMQVKGGTVYFVGVGPGDPDLMTIRAKRVIDQADLILYTGSLLGQEGFQERKMTAKLIDSASLHLAELVELMQQAAAAGEVVARVHDGDPSLFGAIAEQIAPLEAAGIPCEVIPGVSAAFAAAAALRAELTIPELSQTVIVTRMEGRTPVPERERLRDLASHRTTLALYLSIALIDEVVAELQTAYPAETPVVVVQRVSCPDQQILRGTLADIADQVKAARMRTQAVILVGPVLTPDLRQSWDMQSKLYDRRFAHAFRRGEPT</sequence>
<proteinExistence type="inferred from homology"/>
<dbReference type="Proteomes" id="UP000334340">
    <property type="component" value="Unassembled WGS sequence"/>
</dbReference>
<dbReference type="PANTHER" id="PTHR45790:SF4">
    <property type="entry name" value="COBALT-PRECORRIN-4 C(11)-METHYLTRANSFERASE"/>
    <property type="match status" value="1"/>
</dbReference>
<dbReference type="InterPro" id="IPR000878">
    <property type="entry name" value="4pyrrol_Mease"/>
</dbReference>
<gene>
    <name evidence="7" type="ORF">MELA_00660</name>
</gene>
<evidence type="ECO:0000256" key="4">
    <source>
        <dbReference type="ARBA" id="ARBA00022679"/>
    </source>
</evidence>
<protein>
    <submittedName>
        <fullName evidence="7">Uroporphyrinogen-III methylase and Uroporphyrinogen-III synthase</fullName>
    </submittedName>
</protein>
<dbReference type="PANTHER" id="PTHR45790">
    <property type="entry name" value="SIROHEME SYNTHASE-RELATED"/>
    <property type="match status" value="1"/>
</dbReference>
<keyword evidence="5" id="KW-0949">S-adenosyl-L-methionine</keyword>
<comment type="similarity">
    <text evidence="1">Belongs to the precorrin methyltransferase family.</text>
</comment>
<evidence type="ECO:0000313" key="8">
    <source>
        <dbReference type="Proteomes" id="UP000334340"/>
    </source>
</evidence>
<keyword evidence="3 7" id="KW-0489">Methyltransferase</keyword>
<dbReference type="InterPro" id="IPR014776">
    <property type="entry name" value="4pyrrole_Mease_sub2"/>
</dbReference>
<dbReference type="InterPro" id="IPR006362">
    <property type="entry name" value="Cbl_synth_CobM/CibF"/>
</dbReference>
<evidence type="ECO:0000259" key="6">
    <source>
        <dbReference type="Pfam" id="PF00590"/>
    </source>
</evidence>
<dbReference type="Gene3D" id="3.40.1010.10">
    <property type="entry name" value="Cobalt-precorrin-4 Transmethylase, Domain 1"/>
    <property type="match status" value="1"/>
</dbReference>
<dbReference type="NCBIfam" id="TIGR01465">
    <property type="entry name" value="cobM_cbiF"/>
    <property type="match status" value="1"/>
</dbReference>